<dbReference type="Pfam" id="PF01381">
    <property type="entry name" value="HTH_3"/>
    <property type="match status" value="1"/>
</dbReference>
<evidence type="ECO:0000313" key="2">
    <source>
        <dbReference type="EMBL" id="SQB33374.1"/>
    </source>
</evidence>
<dbReference type="CDD" id="cd00093">
    <property type="entry name" value="HTH_XRE"/>
    <property type="match status" value="1"/>
</dbReference>
<reference evidence="2 3" key="1">
    <citation type="submission" date="2018-06" db="EMBL/GenBank/DDBJ databases">
        <authorList>
            <consortium name="Pathogen Informatics"/>
            <person name="Doyle S."/>
        </authorList>
    </citation>
    <scope>NUCLEOTIDE SEQUENCE [LARGE SCALE GENOMIC DNA]</scope>
    <source>
        <strain evidence="2 3">NCTC13028</strain>
    </source>
</reference>
<evidence type="ECO:0000313" key="3">
    <source>
        <dbReference type="Proteomes" id="UP000250223"/>
    </source>
</evidence>
<dbReference type="RefSeq" id="WP_111921110.1">
    <property type="nucleotide sequence ID" value="NZ_UAWC01000001.1"/>
</dbReference>
<sequence length="59" mass="6871">MPEDNFGMKLLKYRLKAGYSQMDLSKLIGVNDCTIRSWEKNKSIPNKSNLEKLRKILNV</sequence>
<dbReference type="GO" id="GO:0003677">
    <property type="term" value="F:DNA binding"/>
    <property type="evidence" value="ECO:0007669"/>
    <property type="project" value="InterPro"/>
</dbReference>
<dbReference type="PROSITE" id="PS50943">
    <property type="entry name" value="HTH_CROC1"/>
    <property type="match status" value="1"/>
</dbReference>
<organism evidence="2 3">
    <name type="scientific">Clostridium cochlearium</name>
    <dbReference type="NCBI Taxonomy" id="1494"/>
    <lineage>
        <taxon>Bacteria</taxon>
        <taxon>Bacillati</taxon>
        <taxon>Bacillota</taxon>
        <taxon>Clostridia</taxon>
        <taxon>Eubacteriales</taxon>
        <taxon>Clostridiaceae</taxon>
        <taxon>Clostridium</taxon>
    </lineage>
</organism>
<accession>A0A2X2VY90</accession>
<dbReference type="EMBL" id="UAWC01000001">
    <property type="protein sequence ID" value="SQB33374.1"/>
    <property type="molecule type" value="Genomic_DNA"/>
</dbReference>
<protein>
    <submittedName>
        <fullName evidence="2">Putative transcription factor, MBF1 like protein</fullName>
    </submittedName>
</protein>
<dbReference type="Proteomes" id="UP000250223">
    <property type="component" value="Unassembled WGS sequence"/>
</dbReference>
<proteinExistence type="predicted"/>
<gene>
    <name evidence="2" type="ORF">NCTC13028_00367</name>
</gene>
<feature type="domain" description="HTH cro/C1-type" evidence="1">
    <location>
        <begin position="10"/>
        <end position="59"/>
    </location>
</feature>
<dbReference type="InterPro" id="IPR001387">
    <property type="entry name" value="Cro/C1-type_HTH"/>
</dbReference>
<dbReference type="AlphaFoldDB" id="A0A2X2VY90"/>
<dbReference type="SUPFAM" id="SSF47413">
    <property type="entry name" value="lambda repressor-like DNA-binding domains"/>
    <property type="match status" value="1"/>
</dbReference>
<dbReference type="Gene3D" id="1.10.260.40">
    <property type="entry name" value="lambda repressor-like DNA-binding domains"/>
    <property type="match status" value="1"/>
</dbReference>
<evidence type="ECO:0000259" key="1">
    <source>
        <dbReference type="PROSITE" id="PS50943"/>
    </source>
</evidence>
<name>A0A2X2VY90_CLOCO</name>
<dbReference type="InterPro" id="IPR010982">
    <property type="entry name" value="Lambda_DNA-bd_dom_sf"/>
</dbReference>